<dbReference type="SUPFAM" id="SSF47413">
    <property type="entry name" value="lambda repressor-like DNA-binding domains"/>
    <property type="match status" value="1"/>
</dbReference>
<evidence type="ECO:0000313" key="3">
    <source>
        <dbReference type="EMBL" id="KHM52771.1"/>
    </source>
</evidence>
<comment type="caution">
    <text evidence="3">The sequence shown here is derived from an EMBL/GenBank/DDBJ whole genome shotgun (WGS) entry which is preliminary data.</text>
</comment>
<reference evidence="3 4" key="1">
    <citation type="journal article" date="2013" name="PLoS ONE">
        <title>Identification and characterization of three novel lipases belonging to families II and V from Anaerovibrio lipolyticus 5ST.</title>
        <authorList>
            <person name="Prive F."/>
            <person name="Kaderbhai N.N."/>
            <person name="Girdwood S."/>
            <person name="Worgan H.J."/>
            <person name="Pinloche E."/>
            <person name="Scollan N.D."/>
            <person name="Huws S.A."/>
            <person name="Newbold C.J."/>
        </authorList>
    </citation>
    <scope>NUCLEOTIDE SEQUENCE [LARGE SCALE GENOMIC DNA]</scope>
    <source>
        <strain evidence="3 4">5S</strain>
    </source>
</reference>
<dbReference type="Proteomes" id="UP000030993">
    <property type="component" value="Unassembled WGS sequence"/>
</dbReference>
<accession>A0A0B2K1Z4</accession>
<evidence type="ECO:0000313" key="4">
    <source>
        <dbReference type="Proteomes" id="UP000030993"/>
    </source>
</evidence>
<sequence>MNNLKFFRNKKGITQREVAKKVGIPVQCYQRYEYGIREPVASTALRIAMVLDTTVDQLWGGSLTTG</sequence>
<gene>
    <name evidence="3" type="ORF">NZ47_02735</name>
</gene>
<keyword evidence="4" id="KW-1185">Reference proteome</keyword>
<evidence type="ECO:0000256" key="1">
    <source>
        <dbReference type="ARBA" id="ARBA00023125"/>
    </source>
</evidence>
<dbReference type="GO" id="GO:0003677">
    <property type="term" value="F:DNA binding"/>
    <property type="evidence" value="ECO:0007669"/>
    <property type="project" value="UniProtKB-KW"/>
</dbReference>
<dbReference type="InterPro" id="IPR001387">
    <property type="entry name" value="Cro/C1-type_HTH"/>
</dbReference>
<dbReference type="STRING" id="82374.NZ47_02735"/>
<dbReference type="PROSITE" id="PS50943">
    <property type="entry name" value="HTH_CROC1"/>
    <property type="match status" value="1"/>
</dbReference>
<proteinExistence type="predicted"/>
<dbReference type="PANTHER" id="PTHR46558:SF11">
    <property type="entry name" value="HTH-TYPE TRANSCRIPTIONAL REGULATOR XRE"/>
    <property type="match status" value="1"/>
</dbReference>
<feature type="domain" description="HTH cro/C1-type" evidence="2">
    <location>
        <begin position="4"/>
        <end position="58"/>
    </location>
</feature>
<dbReference type="AlphaFoldDB" id="A0A0B2K1Z4"/>
<organism evidence="3 4">
    <name type="scientific">Anaerovibrio lipolyticus</name>
    <dbReference type="NCBI Taxonomy" id="82374"/>
    <lineage>
        <taxon>Bacteria</taxon>
        <taxon>Bacillati</taxon>
        <taxon>Bacillota</taxon>
        <taxon>Negativicutes</taxon>
        <taxon>Selenomonadales</taxon>
        <taxon>Selenomonadaceae</taxon>
        <taxon>Anaerovibrio</taxon>
    </lineage>
</organism>
<dbReference type="InterPro" id="IPR010982">
    <property type="entry name" value="Lambda_DNA-bd_dom_sf"/>
</dbReference>
<dbReference type="Gene3D" id="1.10.260.40">
    <property type="entry name" value="lambda repressor-like DNA-binding domains"/>
    <property type="match status" value="1"/>
</dbReference>
<dbReference type="Pfam" id="PF01381">
    <property type="entry name" value="HTH_3"/>
    <property type="match status" value="1"/>
</dbReference>
<dbReference type="CDD" id="cd00093">
    <property type="entry name" value="HTH_XRE"/>
    <property type="match status" value="1"/>
</dbReference>
<keyword evidence="1" id="KW-0238">DNA-binding</keyword>
<dbReference type="EMBL" id="JSCE01000054">
    <property type="protein sequence ID" value="KHM52771.1"/>
    <property type="molecule type" value="Genomic_DNA"/>
</dbReference>
<evidence type="ECO:0000259" key="2">
    <source>
        <dbReference type="PROSITE" id="PS50943"/>
    </source>
</evidence>
<dbReference type="PANTHER" id="PTHR46558">
    <property type="entry name" value="TRACRIPTIONAL REGULATORY PROTEIN-RELATED-RELATED"/>
    <property type="match status" value="1"/>
</dbReference>
<protein>
    <recommendedName>
        <fullName evidence="2">HTH cro/C1-type domain-containing protein</fullName>
    </recommendedName>
</protein>
<name>A0A0B2K1Z4_9FIRM</name>
<dbReference type="SMART" id="SM00530">
    <property type="entry name" value="HTH_XRE"/>
    <property type="match status" value="1"/>
</dbReference>
<dbReference type="RefSeq" id="WP_039206175.1">
    <property type="nucleotide sequence ID" value="NZ_JSCE01000054.1"/>
</dbReference>